<evidence type="ECO:0000313" key="3">
    <source>
        <dbReference type="Proteomes" id="UP001055159"/>
    </source>
</evidence>
<dbReference type="RefSeq" id="WP_043412943.1">
    <property type="nucleotide sequence ID" value="NZ_CP092427.2"/>
</dbReference>
<proteinExistence type="predicted"/>
<organism evidence="2 3">
    <name type="scientific">Mycolicibacterium rufum</name>
    <dbReference type="NCBI Taxonomy" id="318424"/>
    <lineage>
        <taxon>Bacteria</taxon>
        <taxon>Bacillati</taxon>
        <taxon>Actinomycetota</taxon>
        <taxon>Actinomycetes</taxon>
        <taxon>Mycobacteriales</taxon>
        <taxon>Mycobacteriaceae</taxon>
        <taxon>Mycolicibacterium</taxon>
    </lineage>
</organism>
<keyword evidence="1" id="KW-0812">Transmembrane</keyword>
<accession>A0ABY3UGR2</accession>
<reference evidence="2" key="1">
    <citation type="submission" date="2022-08" db="EMBL/GenBank/DDBJ databases">
        <title>Whole genome sequencing of non-tuberculosis mycobacteria type-strains.</title>
        <authorList>
            <person name="Igarashi Y."/>
            <person name="Osugi A."/>
            <person name="Mitarai S."/>
        </authorList>
    </citation>
    <scope>NUCLEOTIDE SEQUENCE</scope>
    <source>
        <strain evidence="2">JCM 16372</strain>
    </source>
</reference>
<keyword evidence="1" id="KW-1133">Transmembrane helix</keyword>
<sequence>MPDDGSTGLISRLFGIRDMVLALGLGHSDPAVRRAVLTAGVIVDSADVAATALALRAGAPRTTLLSVAAGAGLFIAIGATALAQTD</sequence>
<feature type="transmembrane region" description="Helical" evidence="1">
    <location>
        <begin position="35"/>
        <end position="55"/>
    </location>
</feature>
<keyword evidence="3" id="KW-1185">Reference proteome</keyword>
<dbReference type="Proteomes" id="UP001055159">
    <property type="component" value="Chromosome"/>
</dbReference>
<evidence type="ECO:0000313" key="2">
    <source>
        <dbReference type="EMBL" id="ULP36269.1"/>
    </source>
</evidence>
<feature type="transmembrane region" description="Helical" evidence="1">
    <location>
        <begin position="62"/>
        <end position="83"/>
    </location>
</feature>
<protein>
    <submittedName>
        <fullName evidence="2">Uncharacterized protein</fullName>
    </submittedName>
</protein>
<gene>
    <name evidence="2" type="ORF">MJO55_24150</name>
</gene>
<name>A0ABY3UGR2_9MYCO</name>
<dbReference type="EMBL" id="CP092427">
    <property type="protein sequence ID" value="ULP36269.1"/>
    <property type="molecule type" value="Genomic_DNA"/>
</dbReference>
<evidence type="ECO:0000256" key="1">
    <source>
        <dbReference type="SAM" id="Phobius"/>
    </source>
</evidence>
<keyword evidence="1" id="KW-0472">Membrane</keyword>